<dbReference type="GO" id="GO:0045747">
    <property type="term" value="P:positive regulation of Notch signaling pathway"/>
    <property type="evidence" value="ECO:0007669"/>
    <property type="project" value="TreeGrafter"/>
</dbReference>
<dbReference type="PANTHER" id="PTHR35015">
    <property type="entry name" value="PROTEIN CBR-OSM-7-RELATED"/>
    <property type="match status" value="1"/>
</dbReference>
<feature type="chain" id="PRO_5035945102" evidence="1">
    <location>
        <begin position="19"/>
        <end position="186"/>
    </location>
</feature>
<gene>
    <name evidence="2" type="ORF">CBOVIS_LOCUS3243</name>
</gene>
<dbReference type="GO" id="GO:0005112">
    <property type="term" value="F:Notch binding"/>
    <property type="evidence" value="ECO:0007669"/>
    <property type="project" value="TreeGrafter"/>
</dbReference>
<accession>A0A8S1EHR2</accession>
<keyword evidence="3" id="KW-1185">Reference proteome</keyword>
<comment type="caution">
    <text evidence="2">The sequence shown here is derived from an EMBL/GenBank/DDBJ whole genome shotgun (WGS) entry which is preliminary data.</text>
</comment>
<reference evidence="2 3" key="1">
    <citation type="submission" date="2020-04" db="EMBL/GenBank/DDBJ databases">
        <authorList>
            <person name="Laetsch R D."/>
            <person name="Stevens L."/>
            <person name="Kumar S."/>
            <person name="Blaxter L. M."/>
        </authorList>
    </citation>
    <scope>NUCLEOTIDE SEQUENCE [LARGE SCALE GENOMIC DNA]</scope>
</reference>
<sequence>MNSSTIFVIAVTIALALANPARVRRDDRTERYCQKHAEHFNKFCSNKGAQMDRNTFAKLAKFCPAYEKHCAVGKAGTVELPDIGTPLVMPPSLPKGSDFALLDLPIGEEARSRQSSQSPPSAARLTAAIIASCTPDCTAAHCTDECKCAHTHPKVHVMCNPPSTAAMAETCQNWYNKCTMFQQVQY</sequence>
<name>A0A8S1EHR2_9PELO</name>
<organism evidence="2 3">
    <name type="scientific">Caenorhabditis bovis</name>
    <dbReference type="NCBI Taxonomy" id="2654633"/>
    <lineage>
        <taxon>Eukaryota</taxon>
        <taxon>Metazoa</taxon>
        <taxon>Ecdysozoa</taxon>
        <taxon>Nematoda</taxon>
        <taxon>Chromadorea</taxon>
        <taxon>Rhabditida</taxon>
        <taxon>Rhabditina</taxon>
        <taxon>Rhabditomorpha</taxon>
        <taxon>Rhabditoidea</taxon>
        <taxon>Rhabditidae</taxon>
        <taxon>Peloderinae</taxon>
        <taxon>Caenorhabditis</taxon>
    </lineage>
</organism>
<dbReference type="EMBL" id="CADEPM010000002">
    <property type="protein sequence ID" value="CAB3400273.1"/>
    <property type="molecule type" value="Genomic_DNA"/>
</dbReference>
<dbReference type="OrthoDB" id="5774669at2759"/>
<dbReference type="PANTHER" id="PTHR35015:SF1">
    <property type="entry name" value="NOTCH LIGAND OSM-11"/>
    <property type="match status" value="1"/>
</dbReference>
<evidence type="ECO:0000256" key="1">
    <source>
        <dbReference type="SAM" id="SignalP"/>
    </source>
</evidence>
<evidence type="ECO:0000313" key="2">
    <source>
        <dbReference type="EMBL" id="CAB3400273.1"/>
    </source>
</evidence>
<evidence type="ECO:0000313" key="3">
    <source>
        <dbReference type="Proteomes" id="UP000494206"/>
    </source>
</evidence>
<protein>
    <submittedName>
        <fullName evidence="2">Uncharacterized protein</fullName>
    </submittedName>
</protein>
<dbReference type="Proteomes" id="UP000494206">
    <property type="component" value="Unassembled WGS sequence"/>
</dbReference>
<proteinExistence type="predicted"/>
<keyword evidence="1" id="KW-0732">Signal</keyword>
<feature type="signal peptide" evidence="1">
    <location>
        <begin position="1"/>
        <end position="18"/>
    </location>
</feature>
<dbReference type="InterPro" id="IPR053124">
    <property type="entry name" value="Notch_signaling_modulators"/>
</dbReference>
<dbReference type="GO" id="GO:0005615">
    <property type="term" value="C:extracellular space"/>
    <property type="evidence" value="ECO:0007669"/>
    <property type="project" value="TreeGrafter"/>
</dbReference>
<dbReference type="AlphaFoldDB" id="A0A8S1EHR2"/>